<evidence type="ECO:0000256" key="20">
    <source>
        <dbReference type="ARBA" id="ARBA00023211"/>
    </source>
</evidence>
<feature type="region of interest" description="Disordered" evidence="23">
    <location>
        <begin position="332"/>
        <end position="417"/>
    </location>
</feature>
<dbReference type="SMART" id="SM00387">
    <property type="entry name" value="HATPase_c"/>
    <property type="match status" value="1"/>
</dbReference>
<gene>
    <name evidence="27" type="ORF">ACFFR3_03645</name>
</gene>
<feature type="transmembrane region" description="Helical" evidence="24">
    <location>
        <begin position="760"/>
        <end position="777"/>
    </location>
</feature>
<keyword evidence="10" id="KW-0547">Nucleotide-binding</keyword>
<feature type="transmembrane region" description="Helical" evidence="24">
    <location>
        <begin position="41"/>
        <end position="60"/>
    </location>
</feature>
<keyword evidence="16 24" id="KW-1133">Transmembrane helix</keyword>
<keyword evidence="12" id="KW-0378">Hydrolase</keyword>
<evidence type="ECO:0000259" key="25">
    <source>
        <dbReference type="PROSITE" id="PS50109"/>
    </source>
</evidence>
<comment type="cofactor">
    <cofactor evidence="3">
        <name>Mg(2+)</name>
        <dbReference type="ChEBI" id="CHEBI:18420"/>
    </cofactor>
</comment>
<keyword evidence="28" id="KW-1185">Reference proteome</keyword>
<evidence type="ECO:0000256" key="18">
    <source>
        <dbReference type="ARBA" id="ARBA00023016"/>
    </source>
</evidence>
<dbReference type="InterPro" id="IPR003594">
    <property type="entry name" value="HATPase_dom"/>
</dbReference>
<accession>A0ABV5NE67</accession>
<keyword evidence="24" id="KW-0472">Membrane</keyword>
<dbReference type="InterPro" id="IPR036097">
    <property type="entry name" value="HisK_dim/P_sf"/>
</dbReference>
<dbReference type="InterPro" id="IPR025291">
    <property type="entry name" value="DUF4153"/>
</dbReference>
<dbReference type="CDD" id="cd06225">
    <property type="entry name" value="HAMP"/>
    <property type="match status" value="1"/>
</dbReference>
<dbReference type="Proteomes" id="UP001589568">
    <property type="component" value="Unassembled WGS sequence"/>
</dbReference>
<evidence type="ECO:0000256" key="15">
    <source>
        <dbReference type="ARBA" id="ARBA00022912"/>
    </source>
</evidence>
<feature type="compositionally biased region" description="Low complexity" evidence="23">
    <location>
        <begin position="574"/>
        <end position="596"/>
    </location>
</feature>
<feature type="transmembrane region" description="Helical" evidence="24">
    <location>
        <begin position="1043"/>
        <end position="1063"/>
    </location>
</feature>
<evidence type="ECO:0000256" key="19">
    <source>
        <dbReference type="ARBA" id="ARBA00023026"/>
    </source>
</evidence>
<keyword evidence="13" id="KW-0067">ATP-binding</keyword>
<evidence type="ECO:0000256" key="22">
    <source>
        <dbReference type="ARBA" id="ARBA00041776"/>
    </source>
</evidence>
<dbReference type="Pfam" id="PF00672">
    <property type="entry name" value="HAMP"/>
    <property type="match status" value="1"/>
</dbReference>
<keyword evidence="19" id="KW-0843">Virulence</keyword>
<evidence type="ECO:0000256" key="4">
    <source>
        <dbReference type="ARBA" id="ARBA00004651"/>
    </source>
</evidence>
<dbReference type="PANTHER" id="PTHR44936:SF9">
    <property type="entry name" value="SENSOR PROTEIN CREC"/>
    <property type="match status" value="1"/>
</dbReference>
<feature type="region of interest" description="Disordered" evidence="23">
    <location>
        <begin position="572"/>
        <end position="637"/>
    </location>
</feature>
<evidence type="ECO:0000256" key="23">
    <source>
        <dbReference type="SAM" id="MobiDB-lite"/>
    </source>
</evidence>
<keyword evidence="8" id="KW-0808">Transferase</keyword>
<dbReference type="PANTHER" id="PTHR44936">
    <property type="entry name" value="SENSOR PROTEIN CREC"/>
    <property type="match status" value="1"/>
</dbReference>
<dbReference type="Gene3D" id="1.10.287.130">
    <property type="match status" value="1"/>
</dbReference>
<keyword evidence="17" id="KW-0902">Two-component regulatory system</keyword>
<dbReference type="SUPFAM" id="SSF47384">
    <property type="entry name" value="Homodimeric domain of signal transducing histidine kinase"/>
    <property type="match status" value="1"/>
</dbReference>
<feature type="transmembrane region" description="Helical" evidence="24">
    <location>
        <begin position="1000"/>
        <end position="1023"/>
    </location>
</feature>
<keyword evidence="18" id="KW-0346">Stress response</keyword>
<keyword evidence="15" id="KW-0904">Protein phosphatase</keyword>
<dbReference type="PRINTS" id="PR00344">
    <property type="entry name" value="BCTRLSENSOR"/>
</dbReference>
<dbReference type="EMBL" id="JBHMCF010000003">
    <property type="protein sequence ID" value="MFB9468582.1"/>
    <property type="molecule type" value="Genomic_DNA"/>
</dbReference>
<evidence type="ECO:0000256" key="24">
    <source>
        <dbReference type="SAM" id="Phobius"/>
    </source>
</evidence>
<feature type="transmembrane region" description="Helical" evidence="24">
    <location>
        <begin position="784"/>
        <end position="807"/>
    </location>
</feature>
<evidence type="ECO:0000256" key="10">
    <source>
        <dbReference type="ARBA" id="ARBA00022741"/>
    </source>
</evidence>
<evidence type="ECO:0000256" key="12">
    <source>
        <dbReference type="ARBA" id="ARBA00022801"/>
    </source>
</evidence>
<dbReference type="InterPro" id="IPR005467">
    <property type="entry name" value="His_kinase_dom"/>
</dbReference>
<dbReference type="Gene3D" id="6.10.340.10">
    <property type="match status" value="1"/>
</dbReference>
<name>A0ABV5NE67_9ACTN</name>
<protein>
    <recommendedName>
        <fullName evidence="21">Signal transduction histidine-protein kinase/phosphatase MprB</fullName>
        <ecNumber evidence="5">2.7.13.3</ecNumber>
    </recommendedName>
    <alternativeName>
        <fullName evidence="22">Mycobacterial persistence regulator B</fullName>
    </alternativeName>
</protein>
<evidence type="ECO:0000256" key="16">
    <source>
        <dbReference type="ARBA" id="ARBA00022989"/>
    </source>
</evidence>
<dbReference type="SUPFAM" id="SSF158472">
    <property type="entry name" value="HAMP domain-like"/>
    <property type="match status" value="1"/>
</dbReference>
<evidence type="ECO:0000313" key="27">
    <source>
        <dbReference type="EMBL" id="MFB9468582.1"/>
    </source>
</evidence>
<evidence type="ECO:0000259" key="26">
    <source>
        <dbReference type="PROSITE" id="PS50885"/>
    </source>
</evidence>
<evidence type="ECO:0000256" key="9">
    <source>
        <dbReference type="ARBA" id="ARBA00022692"/>
    </source>
</evidence>
<dbReference type="CDD" id="cd00082">
    <property type="entry name" value="HisKA"/>
    <property type="match status" value="1"/>
</dbReference>
<dbReference type="SMART" id="SM00388">
    <property type="entry name" value="HisKA"/>
    <property type="match status" value="1"/>
</dbReference>
<keyword evidence="14" id="KW-0460">Magnesium</keyword>
<dbReference type="InterPro" id="IPR036890">
    <property type="entry name" value="HATPase_C_sf"/>
</dbReference>
<dbReference type="Gene3D" id="3.30.565.10">
    <property type="entry name" value="Histidine kinase-like ATPase, C-terminal domain"/>
    <property type="match status" value="1"/>
</dbReference>
<feature type="transmembrane region" description="Helical" evidence="24">
    <location>
        <begin position="927"/>
        <end position="952"/>
    </location>
</feature>
<evidence type="ECO:0000256" key="1">
    <source>
        <dbReference type="ARBA" id="ARBA00000085"/>
    </source>
</evidence>
<reference evidence="27 28" key="1">
    <citation type="submission" date="2024-09" db="EMBL/GenBank/DDBJ databases">
        <authorList>
            <person name="Sun Q."/>
            <person name="Mori K."/>
        </authorList>
    </citation>
    <scope>NUCLEOTIDE SEQUENCE [LARGE SCALE GENOMIC DNA]</scope>
    <source>
        <strain evidence="27 28">JCM 3324</strain>
    </source>
</reference>
<dbReference type="SMART" id="SM00304">
    <property type="entry name" value="HAMP"/>
    <property type="match status" value="1"/>
</dbReference>
<feature type="transmembrane region" description="Helical" evidence="24">
    <location>
        <begin position="813"/>
        <end position="831"/>
    </location>
</feature>
<evidence type="ECO:0000256" key="11">
    <source>
        <dbReference type="ARBA" id="ARBA00022777"/>
    </source>
</evidence>
<dbReference type="InterPro" id="IPR004358">
    <property type="entry name" value="Sig_transdc_His_kin-like_C"/>
</dbReference>
<dbReference type="PROSITE" id="PS50885">
    <property type="entry name" value="HAMP"/>
    <property type="match status" value="1"/>
</dbReference>
<feature type="transmembrane region" description="Helical" evidence="24">
    <location>
        <begin position="889"/>
        <end position="907"/>
    </location>
</feature>
<feature type="transmembrane region" description="Helical" evidence="24">
    <location>
        <begin position="535"/>
        <end position="554"/>
    </location>
</feature>
<dbReference type="SUPFAM" id="SSF55874">
    <property type="entry name" value="ATPase domain of HSP90 chaperone/DNA topoisomerase II/histidine kinase"/>
    <property type="match status" value="1"/>
</dbReference>
<feature type="transmembrane region" description="Helical" evidence="24">
    <location>
        <begin position="734"/>
        <end position="754"/>
    </location>
</feature>
<feature type="transmembrane region" description="Helical" evidence="24">
    <location>
        <begin position="972"/>
        <end position="993"/>
    </location>
</feature>
<evidence type="ECO:0000256" key="3">
    <source>
        <dbReference type="ARBA" id="ARBA00001946"/>
    </source>
</evidence>
<feature type="compositionally biased region" description="Gly residues" evidence="23">
    <location>
        <begin position="620"/>
        <end position="636"/>
    </location>
</feature>
<feature type="transmembrane region" description="Helical" evidence="24">
    <location>
        <begin position="843"/>
        <end position="869"/>
    </location>
</feature>
<feature type="transmembrane region" description="Helical" evidence="24">
    <location>
        <begin position="12"/>
        <end position="29"/>
    </location>
</feature>
<comment type="caution">
    <text evidence="27">The sequence shown here is derived from an EMBL/GenBank/DDBJ whole genome shotgun (WGS) entry which is preliminary data.</text>
</comment>
<feature type="compositionally biased region" description="Low complexity" evidence="23">
    <location>
        <begin position="372"/>
        <end position="386"/>
    </location>
</feature>
<evidence type="ECO:0000256" key="17">
    <source>
        <dbReference type="ARBA" id="ARBA00023012"/>
    </source>
</evidence>
<sequence length="1185" mass="120216">MNPLDFLGRIKVKLGIVIVLAVGTAFVVNEVGINSGLSRELRIAVAVVLALIMVQVLAMGMTKPLRQMARAAQTIAKGGYSLRVSATSRDEVGELARAFNAMAADLGEVDRQRRELVANVSHELRTPITGLRAVLENVVDGVSAADPVTMRTALAQTERLGRLVAQLLDLSRLDSGVRLIEAEAVALAPLVEQAVREAALPREDVSIRPSVPDDLVLRADPDLLAQVLANLLDNAVRHSPPGGTVTVRGAAVGPGVRLTVEDQGPGIPASARARVFERFSRLDTGRAADSGGAGLGLAIVKEIVELHGGAIRIDDCAGCRMVVDLPGRTTMAHTPLPSDAPDLPRGVAPAPGPALPATGGGEGPLMSDPQPADAAAAHADGLAAGDGEADVRAVGTGAQTPDAGGTGAQTPDVGGAVSESAQDVVPAGAGLPAAGDRADTAVRAEAGLGGREAHAEGARADVEGAVPVKGAGVAAGSDAGGPYSGAGALAAGFGGGAGGLVRMIAGGVIGVLVGFMVGMFAAVLASVAIGDMAALVTLIGCTALLGAVGAALGAGSGRRAAVAEYHRRHVAYHQSTPQPSASASRPAATAGATSRSDAGDEQDATQPGAGGQKDAAQPGVGSGQGAGAAGGVGQAGLKGSAEAGHAAAAGQVGGRELGQGQVVAGQVGARELGQGQVVAGQVLVGQGGGPPHVPPYVPPPLFPRPELPEPPGWMVPAAAGAGVFAAVALPEAQVGLGLVLVSVVLGGAALPAVLRRMTPWTVAFGVTAYWLISMAAVRDADWLVALLLIAGAGLGALAVSGAGAGWLGVIRGGFSVLLALGPVPWFLAVPMKRLTARRRVLPMLAALGITAVLLLVFGLLFASADAVFASYVDRLTATPAWAETIPLRIFLFALFGVLLAAVVLVALRPVADPVGPGTKFRVSTSIWLVPLTAVNLLFAAFVAVQIRVLFGGDTLVLRTAGLTYAEYARQGFFQLVVVSVFVLGIVAVAAGLLKVDRRERWLLAALLGVLCGLTMVVLASALHRMNLYTDAYGLSRLRLSVQATVYWLGALFALVLVAGAARLAGRRSGWLPRTIVLVTGLSLGLFSLANPDLQVARTQVDIRGVTNLDSDYLGDLGAEAVPALDRLPEPQRSCVLHDVVQANGLYHPEPWNGWNLARSQARALLAERPVLHHPDCGAVRAGGSD</sequence>
<feature type="transmembrane region" description="Helical" evidence="24">
    <location>
        <begin position="508"/>
        <end position="529"/>
    </location>
</feature>
<comment type="cofactor">
    <cofactor evidence="2">
        <name>Mn(2+)</name>
        <dbReference type="ChEBI" id="CHEBI:29035"/>
    </cofactor>
</comment>
<keyword evidence="6" id="KW-1003">Cell membrane</keyword>
<keyword evidence="9 24" id="KW-0812">Transmembrane</keyword>
<organism evidence="27 28">
    <name type="scientific">Nonomuraea salmonea</name>
    <dbReference type="NCBI Taxonomy" id="46181"/>
    <lineage>
        <taxon>Bacteria</taxon>
        <taxon>Bacillati</taxon>
        <taxon>Actinomycetota</taxon>
        <taxon>Actinomycetes</taxon>
        <taxon>Streptosporangiales</taxon>
        <taxon>Streptosporangiaceae</taxon>
        <taxon>Nonomuraea</taxon>
    </lineage>
</organism>
<evidence type="ECO:0000256" key="21">
    <source>
        <dbReference type="ARBA" id="ARBA00040454"/>
    </source>
</evidence>
<dbReference type="InterPro" id="IPR050980">
    <property type="entry name" value="2C_sensor_his_kinase"/>
</dbReference>
<dbReference type="InterPro" id="IPR003660">
    <property type="entry name" value="HAMP_dom"/>
</dbReference>
<evidence type="ECO:0000256" key="7">
    <source>
        <dbReference type="ARBA" id="ARBA00022553"/>
    </source>
</evidence>
<keyword evidence="7" id="KW-0597">Phosphoprotein</keyword>
<keyword evidence="20" id="KW-0464">Manganese</keyword>
<dbReference type="InterPro" id="IPR003661">
    <property type="entry name" value="HisK_dim/P_dom"/>
</dbReference>
<dbReference type="Pfam" id="PF13687">
    <property type="entry name" value="DUF4153"/>
    <property type="match status" value="1"/>
</dbReference>
<evidence type="ECO:0000256" key="13">
    <source>
        <dbReference type="ARBA" id="ARBA00022840"/>
    </source>
</evidence>
<evidence type="ECO:0000256" key="6">
    <source>
        <dbReference type="ARBA" id="ARBA00022475"/>
    </source>
</evidence>
<evidence type="ECO:0000313" key="28">
    <source>
        <dbReference type="Proteomes" id="UP001589568"/>
    </source>
</evidence>
<dbReference type="RefSeq" id="WP_379482588.1">
    <property type="nucleotide sequence ID" value="NZ_JBHMCF010000003.1"/>
</dbReference>
<comment type="catalytic activity">
    <reaction evidence="1">
        <text>ATP + protein L-histidine = ADP + protein N-phospho-L-histidine.</text>
        <dbReference type="EC" id="2.7.13.3"/>
    </reaction>
</comment>
<feature type="domain" description="Histidine kinase" evidence="25">
    <location>
        <begin position="119"/>
        <end position="329"/>
    </location>
</feature>
<comment type="subcellular location">
    <subcellularLocation>
        <location evidence="4">Cell membrane</location>
        <topology evidence="4">Multi-pass membrane protein</topology>
    </subcellularLocation>
</comment>
<evidence type="ECO:0000256" key="8">
    <source>
        <dbReference type="ARBA" id="ARBA00022679"/>
    </source>
</evidence>
<dbReference type="Pfam" id="PF02518">
    <property type="entry name" value="HATPase_c"/>
    <property type="match status" value="1"/>
</dbReference>
<dbReference type="PROSITE" id="PS50109">
    <property type="entry name" value="HIS_KIN"/>
    <property type="match status" value="1"/>
</dbReference>
<proteinExistence type="predicted"/>
<dbReference type="EC" id="2.7.13.3" evidence="5"/>
<evidence type="ECO:0000256" key="5">
    <source>
        <dbReference type="ARBA" id="ARBA00012438"/>
    </source>
</evidence>
<feature type="domain" description="HAMP" evidence="26">
    <location>
        <begin position="59"/>
        <end position="111"/>
    </location>
</feature>
<dbReference type="CDD" id="cd00075">
    <property type="entry name" value="HATPase"/>
    <property type="match status" value="1"/>
</dbReference>
<dbReference type="Pfam" id="PF00512">
    <property type="entry name" value="HisKA"/>
    <property type="match status" value="1"/>
</dbReference>
<evidence type="ECO:0000256" key="14">
    <source>
        <dbReference type="ARBA" id="ARBA00022842"/>
    </source>
</evidence>
<keyword evidence="11" id="KW-0418">Kinase</keyword>
<evidence type="ECO:0000256" key="2">
    <source>
        <dbReference type="ARBA" id="ARBA00001936"/>
    </source>
</evidence>